<reference evidence="3 4" key="1">
    <citation type="submission" date="2018-06" db="EMBL/GenBank/DDBJ databases">
        <title>Genomic Encyclopedia of Type Strains, Phase IV (KMG-IV): sequencing the most valuable type-strain genomes for metagenomic binning, comparative biology and taxonomic classification.</title>
        <authorList>
            <person name="Goeker M."/>
        </authorList>
    </citation>
    <scope>NUCLEOTIDE SEQUENCE [LARGE SCALE GENOMIC DNA]</scope>
    <source>
        <strain evidence="3 4">DSM 25532</strain>
    </source>
</reference>
<dbReference type="AlphaFoldDB" id="A0A366HP82"/>
<name>A0A366HP82_9BACT</name>
<dbReference type="OrthoDB" id="264270at2"/>
<gene>
    <name evidence="3" type="ORF">DES53_10479</name>
</gene>
<keyword evidence="4" id="KW-1185">Reference proteome</keyword>
<sequence>MHKPTFLIALFLSAGFCLGSALGQSASGTAVPAAAPVWKAAATSMKITPEKPMWMAGYASRKTPSDGVLQDLYAKCLVLEDAKGNRLVILTMDLIGIPASLRQGVEEAGQKKHGLPPESVVMNASHTHCGPEFRIGGWRYLEGMEHKVAEAEEYGKLLLERLTKLMDDSIAKLAPAQVHHNRARCGFAMNRRLPSRLGYKNSPYPDGPVDHDVPVLEVNSADGKQLVAVLFGYACHNTTLGIQQFCGDYAGYAQEELEKAHPGAVALFMTGCGGDQNPYPRREVDHAKTHGKTLAMAVETALQVMPKQPTPSDLKMAFERVPLAFATPPTKEELEKRAETTNAYEAEHAKRLLAILKNEGKLETSYPYPVQVIHFGDAMAMVTLGGEVVVDYSLRLKRELKHPMVWVCGYSNDVMGYIPSLRVLKEGGYEAGGAMVYGSHPGPWSEAVEETIIGKAKALDGKLGAAGAGRN</sequence>
<evidence type="ECO:0000313" key="4">
    <source>
        <dbReference type="Proteomes" id="UP000253426"/>
    </source>
</evidence>
<organism evidence="3 4">
    <name type="scientific">Roseimicrobium gellanilyticum</name>
    <dbReference type="NCBI Taxonomy" id="748857"/>
    <lineage>
        <taxon>Bacteria</taxon>
        <taxon>Pseudomonadati</taxon>
        <taxon>Verrucomicrobiota</taxon>
        <taxon>Verrucomicrobiia</taxon>
        <taxon>Verrucomicrobiales</taxon>
        <taxon>Verrucomicrobiaceae</taxon>
        <taxon>Roseimicrobium</taxon>
    </lineage>
</organism>
<proteinExistence type="predicted"/>
<feature type="chain" id="PRO_5016602844" evidence="1">
    <location>
        <begin position="20"/>
        <end position="471"/>
    </location>
</feature>
<feature type="signal peptide" evidence="1">
    <location>
        <begin position="1"/>
        <end position="19"/>
    </location>
</feature>
<evidence type="ECO:0000313" key="3">
    <source>
        <dbReference type="EMBL" id="RBP44260.1"/>
    </source>
</evidence>
<dbReference type="InterPro" id="IPR031329">
    <property type="entry name" value="NEUT/ALK_ceramidase_N"/>
</dbReference>
<feature type="domain" description="Neutral/alkaline non-lysosomal ceramidase N-terminal" evidence="2">
    <location>
        <begin position="53"/>
        <end position="263"/>
    </location>
</feature>
<accession>A0A366HP82</accession>
<keyword evidence="1" id="KW-0732">Signal</keyword>
<evidence type="ECO:0000259" key="2">
    <source>
        <dbReference type="Pfam" id="PF04734"/>
    </source>
</evidence>
<comment type="caution">
    <text evidence="3">The sequence shown here is derived from an EMBL/GenBank/DDBJ whole genome shotgun (WGS) entry which is preliminary data.</text>
</comment>
<dbReference type="EMBL" id="QNRR01000004">
    <property type="protein sequence ID" value="RBP44260.1"/>
    <property type="molecule type" value="Genomic_DNA"/>
</dbReference>
<dbReference type="Proteomes" id="UP000253426">
    <property type="component" value="Unassembled WGS sequence"/>
</dbReference>
<evidence type="ECO:0000256" key="1">
    <source>
        <dbReference type="SAM" id="SignalP"/>
    </source>
</evidence>
<protein>
    <submittedName>
        <fullName evidence="3">Neutral/alkaline ceramidase-like enzyme</fullName>
    </submittedName>
</protein>
<dbReference type="Pfam" id="PF04734">
    <property type="entry name" value="Ceramidase_alk"/>
    <property type="match status" value="1"/>
</dbReference>